<comment type="caution">
    <text evidence="5">The sequence shown here is derived from an EMBL/GenBank/DDBJ whole genome shotgun (WGS) entry which is preliminary data.</text>
</comment>
<dbReference type="GO" id="GO:0003847">
    <property type="term" value="F:1-alkyl-2-acetylglycerophosphocholine esterase activity"/>
    <property type="evidence" value="ECO:0007669"/>
    <property type="project" value="UniProtKB-EC"/>
</dbReference>
<dbReference type="KEGG" id="sapo:SAPIO_CDS8981"/>
<dbReference type="InterPro" id="IPR054471">
    <property type="entry name" value="GPIID_WHD"/>
</dbReference>
<dbReference type="Pfam" id="PF00023">
    <property type="entry name" value="Ank"/>
    <property type="match status" value="1"/>
</dbReference>
<feature type="repeat" description="ANK" evidence="3">
    <location>
        <begin position="1069"/>
        <end position="1091"/>
    </location>
</feature>
<dbReference type="VEuPathDB" id="FungiDB:SAPIO_CDS8981"/>
<feature type="repeat" description="ANK" evidence="3">
    <location>
        <begin position="756"/>
        <end position="788"/>
    </location>
</feature>
<feature type="repeat" description="ANK" evidence="3">
    <location>
        <begin position="550"/>
        <end position="582"/>
    </location>
</feature>
<dbReference type="Pfam" id="PF22939">
    <property type="entry name" value="WHD_GPIID"/>
    <property type="match status" value="1"/>
</dbReference>
<keyword evidence="2 3" id="KW-0040">ANK repeat</keyword>
<evidence type="ECO:0000313" key="5">
    <source>
        <dbReference type="EMBL" id="KEZ39997.1"/>
    </source>
</evidence>
<dbReference type="EC" id="3.1.1.47" evidence="5"/>
<reference evidence="5 6" key="1">
    <citation type="journal article" date="2014" name="Genome Announc.">
        <title>Draft genome sequence of the pathogenic fungus Scedosporium apiospermum.</title>
        <authorList>
            <person name="Vandeputte P."/>
            <person name="Ghamrawi S."/>
            <person name="Rechenmann M."/>
            <person name="Iltis A."/>
            <person name="Giraud S."/>
            <person name="Fleury M."/>
            <person name="Thornton C."/>
            <person name="Delhaes L."/>
            <person name="Meyer W."/>
            <person name="Papon N."/>
            <person name="Bouchara J.P."/>
        </authorList>
    </citation>
    <scope>NUCLEOTIDE SEQUENCE [LARGE SCALE GENOMIC DNA]</scope>
    <source>
        <strain evidence="5 6">IHEM 14462</strain>
    </source>
</reference>
<dbReference type="AlphaFoldDB" id="A0A084FY35"/>
<dbReference type="Gene3D" id="1.25.40.20">
    <property type="entry name" value="Ankyrin repeat-containing domain"/>
    <property type="match status" value="6"/>
</dbReference>
<dbReference type="Proteomes" id="UP000028545">
    <property type="component" value="Unassembled WGS sequence"/>
</dbReference>
<evidence type="ECO:0000313" key="6">
    <source>
        <dbReference type="Proteomes" id="UP000028545"/>
    </source>
</evidence>
<evidence type="ECO:0000259" key="4">
    <source>
        <dbReference type="Pfam" id="PF22939"/>
    </source>
</evidence>
<dbReference type="PANTHER" id="PTHR24198">
    <property type="entry name" value="ANKYRIN REPEAT AND PROTEIN KINASE DOMAIN-CONTAINING PROTEIN"/>
    <property type="match status" value="1"/>
</dbReference>
<dbReference type="SMART" id="SM00248">
    <property type="entry name" value="ANK"/>
    <property type="match status" value="16"/>
</dbReference>
<keyword evidence="5" id="KW-0378">Hydrolase</keyword>
<accession>A0A084FY35</accession>
<gene>
    <name evidence="5" type="ORF">SAPIO_CDS8981</name>
</gene>
<protein>
    <submittedName>
        <fullName evidence="5">1-alkyl-2-acetylglycerophosphocholine esterase</fullName>
        <ecNumber evidence="5">3.1.1.47</ecNumber>
        <ecNumber evidence="5">3.1.1.5</ecNumber>
    </submittedName>
</protein>
<dbReference type="HOGENOM" id="CLU_000288_34_3_1"/>
<feature type="domain" description="GPI inositol-deacylase winged helix" evidence="4">
    <location>
        <begin position="394"/>
        <end position="477"/>
    </location>
</feature>
<evidence type="ECO:0000256" key="3">
    <source>
        <dbReference type="PROSITE-ProRule" id="PRU00023"/>
    </source>
</evidence>
<dbReference type="OrthoDB" id="7464126at2759"/>
<dbReference type="GO" id="GO:0004622">
    <property type="term" value="F:phosphatidylcholine lysophospholipase activity"/>
    <property type="evidence" value="ECO:0007669"/>
    <property type="project" value="UniProtKB-EC"/>
</dbReference>
<proteinExistence type="predicted"/>
<name>A0A084FY35_PSEDA</name>
<dbReference type="PROSITE" id="PS50297">
    <property type="entry name" value="ANK_REP_REGION"/>
    <property type="match status" value="4"/>
</dbReference>
<keyword evidence="1" id="KW-0677">Repeat</keyword>
<dbReference type="InterPro" id="IPR002110">
    <property type="entry name" value="Ankyrin_rpt"/>
</dbReference>
<dbReference type="Pfam" id="PF12796">
    <property type="entry name" value="Ank_2"/>
    <property type="match status" value="4"/>
</dbReference>
<dbReference type="InterPro" id="IPR036770">
    <property type="entry name" value="Ankyrin_rpt-contain_sf"/>
</dbReference>
<dbReference type="PANTHER" id="PTHR24198:SF165">
    <property type="entry name" value="ANKYRIN REPEAT-CONTAINING PROTEIN-RELATED"/>
    <property type="match status" value="1"/>
</dbReference>
<feature type="repeat" description="ANK" evidence="3">
    <location>
        <begin position="965"/>
        <end position="997"/>
    </location>
</feature>
<dbReference type="OMA" id="LERWANS"/>
<evidence type="ECO:0000256" key="2">
    <source>
        <dbReference type="ARBA" id="ARBA00023043"/>
    </source>
</evidence>
<feature type="repeat" description="ANK" evidence="3">
    <location>
        <begin position="617"/>
        <end position="649"/>
    </location>
</feature>
<dbReference type="GeneID" id="27728053"/>
<dbReference type="EC" id="3.1.1.5" evidence="5"/>
<evidence type="ECO:0000256" key="1">
    <source>
        <dbReference type="ARBA" id="ARBA00022737"/>
    </source>
</evidence>
<dbReference type="RefSeq" id="XP_016639796.1">
    <property type="nucleotide sequence ID" value="XM_016790493.1"/>
</dbReference>
<organism evidence="5 6">
    <name type="scientific">Pseudallescheria apiosperma</name>
    <name type="common">Scedosporium apiospermum</name>
    <dbReference type="NCBI Taxonomy" id="563466"/>
    <lineage>
        <taxon>Eukaryota</taxon>
        <taxon>Fungi</taxon>
        <taxon>Dikarya</taxon>
        <taxon>Ascomycota</taxon>
        <taxon>Pezizomycotina</taxon>
        <taxon>Sordariomycetes</taxon>
        <taxon>Hypocreomycetidae</taxon>
        <taxon>Microascales</taxon>
        <taxon>Microascaceae</taxon>
        <taxon>Scedosporium</taxon>
    </lineage>
</organism>
<dbReference type="SUPFAM" id="SSF48403">
    <property type="entry name" value="Ankyrin repeat"/>
    <property type="match status" value="2"/>
</dbReference>
<dbReference type="PROSITE" id="PS50088">
    <property type="entry name" value="ANK_REPEAT"/>
    <property type="match status" value="6"/>
</dbReference>
<dbReference type="Pfam" id="PF13637">
    <property type="entry name" value="Ank_4"/>
    <property type="match status" value="1"/>
</dbReference>
<sequence>MLQRLGYTALLRAAGPLKPEIRLAQAVSLFEADLSPEQKRTFRSRRDNSLKSPPDIQDVMHLTAEIDRHRLGSGPCLGPRLTNMLQAIQQFAALGDIVIGGAQNIIASGVWTLSLVNFSSCLEKMSTLFMIVGRSAPRYESMALLYPRSRTLQSHLSEYFIVVVRLCHQMLKFTRKSVWGQLASFLSDSDMNGYQSELDRWANMIKEEVSLLTAQNIKEQGAHLKVLSKFSAAESHRQKLKAHVRVLNYCSTYDYQTTWKEIRKIGKSTLLEKAPEYQQWKAETDSQTLVCTGKLGTITIPEDNSDIGTFITTELGRRMECTGSTKLNIGDPMLILEIRDALLRGAQGMFLWVSLQIESLCAEETDEAVRQALANLPKDLPTTFYRILQKWEGQGKKYQTRIFELVLAARQPLTTEALREALSVVPGDAVWRPASLLNDVYSVLSYCGSLIIVDEEELTVRLMHHSVKQFLLGEFKDASGVGFTMERVNKTMASVIVTYLSYGVFDTQVSTMVVPQVMMGMGGAPSRIIHSTTETSGFVRDLALKLLKSRGQANYNMAVEEGHDEIVRLLVEKGADVETTGSSGQTLLATAVAGGREAIVRLLLATGRIDVNSRNHSGQTALWIAAERGHTTIVGLLLNASFGARLVDSGDGYHHTTASSFAVDKRLEALNVLVPRGPILVNFRDSCGRTPLWLAASRGYTAIAELLLNRIDVDVDSADEYYCMTPLSVAALNGHKAIVELLLDTFGVDVNSRNYFQQTPLSVAAEMGHTDIVELLLQMLHAVDFSSSGESRMTPLSYAAKNGREAIVKLLLDTGRVNINWRDSSTWIPLYWAAKNGHKSIFKLLLASDQTEFDLTPEDGVYGQTILVWAVRAGYWDAVEELLATGTLDLAWGGSGNKQTLLPWAAENGDEYIVKVVLGTGRADVNATTFLGWTPLLCAVIKGHEAVVRLLLTKKTVDINSKDRFGRTPLWWAASGGHEGIVKLLLSSDRDVDVNSPNPDRQSPLWWAAAKGYEGIVKLLLRTGRVDVDARDSLLQRTPLLCAAVKGYASIAKLLLDTGKVDVNARDAENRTPLLWAAENGHFSMIKLLLSVPEININVTDTYNRTPLWWAAENGYEYVVRLLMALGKDRQVDVGTMDSIFRQTPASRAAKKGHDTIVYLLLRRNY</sequence>
<feature type="repeat" description="ANK" evidence="3">
    <location>
        <begin position="791"/>
        <end position="815"/>
    </location>
</feature>
<keyword evidence="6" id="KW-1185">Reference proteome</keyword>
<dbReference type="EMBL" id="JOWA01000132">
    <property type="protein sequence ID" value="KEZ39997.1"/>
    <property type="molecule type" value="Genomic_DNA"/>
</dbReference>